<evidence type="ECO:0000256" key="1">
    <source>
        <dbReference type="SAM" id="Coils"/>
    </source>
</evidence>
<reference evidence="4 5" key="1">
    <citation type="submission" date="2020-08" db="EMBL/GenBank/DDBJ databases">
        <title>Genomic Encyclopedia of Type Strains, Phase III (KMG-III): the genomes of soil and plant-associated and newly described type strains.</title>
        <authorList>
            <person name="Whitman W."/>
        </authorList>
    </citation>
    <scope>NUCLEOTIDE SEQUENCE [LARGE SCALE GENOMIC DNA]</scope>
    <source>
        <strain evidence="4 5">CECT 8571</strain>
    </source>
</reference>
<keyword evidence="3" id="KW-0812">Transmembrane</keyword>
<dbReference type="AlphaFoldDB" id="A0A839URL8"/>
<feature type="region of interest" description="Disordered" evidence="2">
    <location>
        <begin position="294"/>
        <end position="313"/>
    </location>
</feature>
<dbReference type="EMBL" id="JACHXZ010000002">
    <property type="protein sequence ID" value="MBB3168025.1"/>
    <property type="molecule type" value="Genomic_DNA"/>
</dbReference>
<dbReference type="RefSeq" id="WP_183909372.1">
    <property type="nucleotide sequence ID" value="NZ_JACHXZ010000002.1"/>
</dbReference>
<evidence type="ECO:0000313" key="5">
    <source>
        <dbReference type="Proteomes" id="UP000559987"/>
    </source>
</evidence>
<evidence type="ECO:0000313" key="4">
    <source>
        <dbReference type="EMBL" id="MBB3168025.1"/>
    </source>
</evidence>
<accession>A0A839URL8</accession>
<feature type="coiled-coil region" evidence="1">
    <location>
        <begin position="396"/>
        <end position="423"/>
    </location>
</feature>
<keyword evidence="3" id="KW-1133">Transmembrane helix</keyword>
<keyword evidence="5" id="KW-1185">Reference proteome</keyword>
<dbReference type="Proteomes" id="UP000559987">
    <property type="component" value="Unassembled WGS sequence"/>
</dbReference>
<evidence type="ECO:0000256" key="2">
    <source>
        <dbReference type="SAM" id="MobiDB-lite"/>
    </source>
</evidence>
<protein>
    <submittedName>
        <fullName evidence="4">Uncharacterized protein</fullName>
    </submittedName>
</protein>
<name>A0A839URL8_9GAMM</name>
<gene>
    <name evidence="4" type="ORF">FHS30_001209</name>
</gene>
<keyword evidence="3" id="KW-0472">Membrane</keyword>
<proteinExistence type="predicted"/>
<evidence type="ECO:0000256" key="3">
    <source>
        <dbReference type="SAM" id="Phobius"/>
    </source>
</evidence>
<feature type="transmembrane region" description="Helical" evidence="3">
    <location>
        <begin position="496"/>
        <end position="517"/>
    </location>
</feature>
<comment type="caution">
    <text evidence="4">The sequence shown here is derived from an EMBL/GenBank/DDBJ whole genome shotgun (WGS) entry which is preliminary data.</text>
</comment>
<keyword evidence="1" id="KW-0175">Coiled coil</keyword>
<organism evidence="4 5">
    <name type="scientific">Simiduia aestuariiviva</name>
    <dbReference type="NCBI Taxonomy" id="1510459"/>
    <lineage>
        <taxon>Bacteria</taxon>
        <taxon>Pseudomonadati</taxon>
        <taxon>Pseudomonadota</taxon>
        <taxon>Gammaproteobacteria</taxon>
        <taxon>Cellvibrionales</taxon>
        <taxon>Cellvibrionaceae</taxon>
        <taxon>Simiduia</taxon>
    </lineage>
</organism>
<sequence>MNTLPQLTEEFQSCTQQGLSVCQFIERGQANTPLGDLFEQLQRGASNKPLGITLLGLSEDARSAALKWLYGHNFAVFSLEVCQQIGLLEVHLKERGYSLEKSTGERQEFDSWDDFMAAIGAAELFEKSANAAASGAKGALKIGTEAPTGVRNLQVLMPENSAFVAESPALLTRLLTESNLLMVAAAPDYQLTEVDKQVIKHLQEDMVAFWPLLPVDELSEDLAIPEKGWWTQWHSIITLPPTLLTTHIDAAIPAHLAEVRDELRMAMQLALQVKRQVSATDALSDRYEQELKQLQSRKKREARKSSQDQSQAPDLTFWSQLRTEINDECQAATRALQEASRKRELGSSTGNAQLKQHTDSLTIDDLEREDGYKTVKLTLGKQYQSELMRFLQHNSKQALQQDLQSLQSALQAAADRLAEKCAQQLGYKPVLAVPAPDEKSLWQDMVEMIGLELRYQGELPKRGFIDRLSEGRKGAMALMMSVMLLGYIGVDLRTSGWLGMVLVPVFIGTIIYTFISFKKDEAHRVDKELSRVREELLASSRRLSAEISRLKQTKLAEYTDALKKQWSLQLEQTAKDVSARTQAERDQIAHRARTRIGAIDTQLSEWQNYRLTVQRLITNVQQLHDKMLRYLKSVSA</sequence>